<protein>
    <submittedName>
        <fullName evidence="1">Uncharacterized protein</fullName>
    </submittedName>
</protein>
<dbReference type="EMBL" id="BARS01058155">
    <property type="protein sequence ID" value="GAG45962.1"/>
    <property type="molecule type" value="Genomic_DNA"/>
</dbReference>
<name>X0YFI9_9ZZZZ</name>
<proteinExistence type="predicted"/>
<dbReference type="GO" id="GO:0016746">
    <property type="term" value="F:acyltransferase activity"/>
    <property type="evidence" value="ECO:0007669"/>
    <property type="project" value="InterPro"/>
</dbReference>
<dbReference type="SUPFAM" id="SSF53901">
    <property type="entry name" value="Thiolase-like"/>
    <property type="match status" value="1"/>
</dbReference>
<dbReference type="AlphaFoldDB" id="X0YFI9"/>
<feature type="non-terminal residue" evidence="1">
    <location>
        <position position="71"/>
    </location>
</feature>
<organism evidence="1">
    <name type="scientific">marine sediment metagenome</name>
    <dbReference type="NCBI Taxonomy" id="412755"/>
    <lineage>
        <taxon>unclassified sequences</taxon>
        <taxon>metagenomes</taxon>
        <taxon>ecological metagenomes</taxon>
    </lineage>
</organism>
<accession>X0YFI9</accession>
<gene>
    <name evidence="1" type="ORF">S01H1_84953</name>
</gene>
<comment type="caution">
    <text evidence="1">The sequence shown here is derived from an EMBL/GenBank/DDBJ whole genome shotgun (WGS) entry which is preliminary data.</text>
</comment>
<dbReference type="InterPro" id="IPR016039">
    <property type="entry name" value="Thiolase-like"/>
</dbReference>
<evidence type="ECO:0000313" key="1">
    <source>
        <dbReference type="EMBL" id="GAG45962.1"/>
    </source>
</evidence>
<sequence>MIGITLYGAYIPIWRLSRAVIAKEWGGAPTPGEKSVANYDEDSMTMGVAAAIDCLKGMDRNIVDGLFFATT</sequence>
<reference evidence="1" key="1">
    <citation type="journal article" date="2014" name="Front. Microbiol.">
        <title>High frequency of phylogenetically diverse reductive dehalogenase-homologous genes in deep subseafloor sedimentary metagenomes.</title>
        <authorList>
            <person name="Kawai M."/>
            <person name="Futagami T."/>
            <person name="Toyoda A."/>
            <person name="Takaki Y."/>
            <person name="Nishi S."/>
            <person name="Hori S."/>
            <person name="Arai W."/>
            <person name="Tsubouchi T."/>
            <person name="Morono Y."/>
            <person name="Uchiyama I."/>
            <person name="Ito T."/>
            <person name="Fujiyama A."/>
            <person name="Inagaki F."/>
            <person name="Takami H."/>
        </authorList>
    </citation>
    <scope>NUCLEOTIDE SEQUENCE</scope>
    <source>
        <strain evidence="1">Expedition CK06-06</strain>
    </source>
</reference>
<dbReference type="Gene3D" id="3.40.47.10">
    <property type="match status" value="1"/>
</dbReference>